<gene>
    <name evidence="8" type="ORF">SMRZ_LOCUS253</name>
</gene>
<dbReference type="Proteomes" id="UP000277204">
    <property type="component" value="Unassembled WGS sequence"/>
</dbReference>
<dbReference type="AlphaFoldDB" id="A0A183L8X8"/>
<evidence type="ECO:0000256" key="4">
    <source>
        <dbReference type="ARBA" id="ARBA00023040"/>
    </source>
</evidence>
<evidence type="ECO:0000313" key="8">
    <source>
        <dbReference type="EMBL" id="VDO47276.1"/>
    </source>
</evidence>
<accession>A0A183L8X8</accession>
<dbReference type="STRING" id="48269.A0A183L8X8"/>
<dbReference type="SUPFAM" id="SSF81321">
    <property type="entry name" value="Family A G protein-coupled receptor-like"/>
    <property type="match status" value="1"/>
</dbReference>
<proteinExistence type="predicted"/>
<reference evidence="8 9" key="1">
    <citation type="submission" date="2018-11" db="EMBL/GenBank/DDBJ databases">
        <authorList>
            <consortium name="Pathogen Informatics"/>
        </authorList>
    </citation>
    <scope>NUCLEOTIDE SEQUENCE [LARGE SCALE GENOMIC DNA]</scope>
    <source>
        <strain evidence="8 9">Zambia</strain>
    </source>
</reference>
<dbReference type="InterPro" id="IPR017452">
    <property type="entry name" value="GPCR_Rhodpsn_7TM"/>
</dbReference>
<comment type="subcellular location">
    <subcellularLocation>
        <location evidence="1">Membrane</location>
        <topology evidence="1">Multi-pass membrane protein</topology>
    </subcellularLocation>
</comment>
<evidence type="ECO:0000256" key="7">
    <source>
        <dbReference type="ARBA" id="ARBA00023224"/>
    </source>
</evidence>
<dbReference type="GO" id="GO:0004930">
    <property type="term" value="F:G protein-coupled receptor activity"/>
    <property type="evidence" value="ECO:0007669"/>
    <property type="project" value="UniProtKB-KW"/>
</dbReference>
<keyword evidence="5" id="KW-0472">Membrane</keyword>
<keyword evidence="2" id="KW-0812">Transmembrane</keyword>
<evidence type="ECO:0000256" key="1">
    <source>
        <dbReference type="ARBA" id="ARBA00004141"/>
    </source>
</evidence>
<dbReference type="PROSITE" id="PS50262">
    <property type="entry name" value="G_PROTEIN_RECEP_F1_2"/>
    <property type="match status" value="1"/>
</dbReference>
<keyword evidence="3" id="KW-1133">Transmembrane helix</keyword>
<dbReference type="Pfam" id="PF00001">
    <property type="entry name" value="7tm_1"/>
    <property type="match status" value="1"/>
</dbReference>
<evidence type="ECO:0000313" key="9">
    <source>
        <dbReference type="Proteomes" id="UP000277204"/>
    </source>
</evidence>
<keyword evidence="4" id="KW-0297">G-protein coupled receptor</keyword>
<evidence type="ECO:0000256" key="2">
    <source>
        <dbReference type="ARBA" id="ARBA00022692"/>
    </source>
</evidence>
<dbReference type="PANTHER" id="PTHR45695:SF9">
    <property type="entry name" value="LEUCOKININ RECEPTOR"/>
    <property type="match status" value="1"/>
</dbReference>
<protein>
    <submittedName>
        <fullName evidence="8">Uncharacterized protein</fullName>
    </submittedName>
</protein>
<evidence type="ECO:0000256" key="6">
    <source>
        <dbReference type="ARBA" id="ARBA00023170"/>
    </source>
</evidence>
<dbReference type="PANTHER" id="PTHR45695">
    <property type="entry name" value="LEUCOKININ RECEPTOR-RELATED"/>
    <property type="match status" value="1"/>
</dbReference>
<dbReference type="Gene3D" id="1.20.1070.10">
    <property type="entry name" value="Rhodopsin 7-helix transmembrane proteins"/>
    <property type="match status" value="1"/>
</dbReference>
<keyword evidence="6" id="KW-0675">Receptor</keyword>
<dbReference type="GO" id="GO:0005886">
    <property type="term" value="C:plasma membrane"/>
    <property type="evidence" value="ECO:0007669"/>
    <property type="project" value="TreeGrafter"/>
</dbReference>
<keyword evidence="7" id="KW-0807">Transducer</keyword>
<sequence length="433" mass="50873">MPCIQNNSNEFLIEEIIMLNFRGYIMPIFIIFGIIGSSFVINSFYSMQKLQPSRFNIYIIWITIFQIVDLITNTFLDDFLGRGLTWASDCKIFIKLDTISSFSCKIMNYIPYTSVLISNTLLVIFSIDRLLTTYKPIKFRGDIYLLLPRLFIIIIICISMLLYLPQLIYSDLTIHDNNSLIGNYTCQYINSLYFGVQYSLYLSTIGGYIIPTILIAIINIIIILRLRYLIKNRQLLNSRHNSMIHNKISIDNTTITTTTNNNNSNNNTLNDRKYSLSNQSILNPNKQLINENHNEMRRIIGHLMVTSIFLLFSIPLIVIIILRQKSDFHNYYKIYPIYVKRLIHLSRLFSSLTSIICSFNFFIFFIFLPNFRHMVYLSIFSLPFIKTTKYSIKHIEQIEIKLSNRLRTRFRRSIESKLLQTTILQKTRTKSIS</sequence>
<keyword evidence="9" id="KW-1185">Reference proteome</keyword>
<dbReference type="InterPro" id="IPR000276">
    <property type="entry name" value="GPCR_Rhodpsn"/>
</dbReference>
<evidence type="ECO:0000256" key="5">
    <source>
        <dbReference type="ARBA" id="ARBA00023136"/>
    </source>
</evidence>
<organism evidence="8 9">
    <name type="scientific">Schistosoma margrebowiei</name>
    <dbReference type="NCBI Taxonomy" id="48269"/>
    <lineage>
        <taxon>Eukaryota</taxon>
        <taxon>Metazoa</taxon>
        <taxon>Spiralia</taxon>
        <taxon>Lophotrochozoa</taxon>
        <taxon>Platyhelminthes</taxon>
        <taxon>Trematoda</taxon>
        <taxon>Digenea</taxon>
        <taxon>Strigeidida</taxon>
        <taxon>Schistosomatoidea</taxon>
        <taxon>Schistosomatidae</taxon>
        <taxon>Schistosoma</taxon>
    </lineage>
</organism>
<evidence type="ECO:0000256" key="3">
    <source>
        <dbReference type="ARBA" id="ARBA00022989"/>
    </source>
</evidence>
<name>A0A183L8X8_9TREM</name>
<dbReference type="EMBL" id="UZAI01000045">
    <property type="protein sequence ID" value="VDO47276.1"/>
    <property type="molecule type" value="Genomic_DNA"/>
</dbReference>